<dbReference type="Pfam" id="PF14291">
    <property type="entry name" value="DUF4371"/>
    <property type="match status" value="1"/>
</dbReference>
<dbReference type="AlphaFoldDB" id="A0A8C4RQT5"/>
<protein>
    <recommendedName>
        <fullName evidence="1">TTF-type domain-containing protein</fullName>
    </recommendedName>
</protein>
<evidence type="ECO:0000313" key="2">
    <source>
        <dbReference type="Ensembl" id="ENSECRP00000005527.1"/>
    </source>
</evidence>
<organism evidence="2 3">
    <name type="scientific">Erpetoichthys calabaricus</name>
    <name type="common">Rope fish</name>
    <name type="synonym">Calamoichthys calabaricus</name>
    <dbReference type="NCBI Taxonomy" id="27687"/>
    <lineage>
        <taxon>Eukaryota</taxon>
        <taxon>Metazoa</taxon>
        <taxon>Chordata</taxon>
        <taxon>Craniata</taxon>
        <taxon>Vertebrata</taxon>
        <taxon>Euteleostomi</taxon>
        <taxon>Actinopterygii</taxon>
        <taxon>Polypteriformes</taxon>
        <taxon>Polypteridae</taxon>
        <taxon>Erpetoichthys</taxon>
    </lineage>
</organism>
<dbReference type="InterPro" id="IPR012337">
    <property type="entry name" value="RNaseH-like_sf"/>
</dbReference>
<accession>A0A8C4RQT5</accession>
<dbReference type="SMART" id="SM00597">
    <property type="entry name" value="ZnF_TTF"/>
    <property type="match status" value="1"/>
</dbReference>
<proteinExistence type="predicted"/>
<dbReference type="PANTHER" id="PTHR45749">
    <property type="match status" value="1"/>
</dbReference>
<dbReference type="InterPro" id="IPR006580">
    <property type="entry name" value="Znf_TTF"/>
</dbReference>
<evidence type="ECO:0000259" key="1">
    <source>
        <dbReference type="SMART" id="SM00597"/>
    </source>
</evidence>
<dbReference type="InterPro" id="IPR025398">
    <property type="entry name" value="DUF4371"/>
</dbReference>
<dbReference type="Pfam" id="PF05699">
    <property type="entry name" value="Dimer_Tnp_hAT"/>
    <property type="match status" value="1"/>
</dbReference>
<evidence type="ECO:0000313" key="3">
    <source>
        <dbReference type="Proteomes" id="UP000694620"/>
    </source>
</evidence>
<dbReference type="SUPFAM" id="SSF53098">
    <property type="entry name" value="Ribonuclease H-like"/>
    <property type="match status" value="1"/>
</dbReference>
<reference evidence="2" key="1">
    <citation type="submission" date="2021-06" db="EMBL/GenBank/DDBJ databases">
        <authorList>
            <consortium name="Wellcome Sanger Institute Data Sharing"/>
        </authorList>
    </citation>
    <scope>NUCLEOTIDE SEQUENCE [LARGE SCALE GENOMIC DNA]</scope>
</reference>
<keyword evidence="3" id="KW-1185">Reference proteome</keyword>
<reference evidence="2" key="3">
    <citation type="submission" date="2025-09" db="UniProtKB">
        <authorList>
            <consortium name="Ensembl"/>
        </authorList>
    </citation>
    <scope>IDENTIFICATION</scope>
</reference>
<dbReference type="InterPro" id="IPR008906">
    <property type="entry name" value="HATC_C_dom"/>
</dbReference>
<dbReference type="Proteomes" id="UP000694620">
    <property type="component" value="Chromosome 5"/>
</dbReference>
<sequence>IEKKLKYVSGWEKKKTKEANEASANNQKGALHKFLKRSKPENENMITSSETAETDSMKNAKTAVVNVVREEDNDVTLTTDQHVVMGNEQNVVDPLRNLDDPAMWPKKMERSCIDYLLQKGPPEITLENFPKNKDGRHFSKVHCKRKLSNGESILRPWLIYSVSADKIYCFYCRLLGKQKSSFLNEGFDQWQSCTTRLAEHEKSQGHLDAMTSCCEAGARLSKKTSIDKIHQEMLYSETKRWNQVFQRLVAIVQFLAERNLAFRGTIERVGEPSNGNFLGLVELLAKFDPVMGEHLRRVTTAEIYDHYLGKKIQNKLITVITDAVVNAILRDIKNAKYFSVILDCTPDISHKEQMSLTIRYVSDGVNVKEPVVVHERFIKFLPVESTTGQDLCDVLENELEKLELNVENIRGQGYDNGANMKGVHSGVQKRLLNNSRAFFTPCACHNYNLVVADMVKTCPDALTFFGTIQRVYTIFSASTKRWSLFRKHVSNLSVKPLCETRWECRIDSVKALRYQLPEICDALDELAEETNDAIIKSEAETLYETLKQYKFLVSLVLWYDVLFQVNFVSKELQGETVDLSTAMDSYNNLMTWLRKLRVDGFVQILVTAKELAKNMEVVAIFPAKRQRKRQYDKSVENFTPGNAEDDYRINCFNRIVDTAIQSLQPRFEQLKSNHNLFGFLVSFKSLQRDDIRKFTASLEQALTSSTDQSADICGRELADEMESLRHILPNTAKTPVEILAYLSTNERYTAFPNYFVALRIFLTIPVTVASGERSFSRLKLIKNYLRSTIHEDRLNNLAILAIEHDLCRKQNFDDILYDFATRKARKVKLI</sequence>
<dbReference type="PANTHER" id="PTHR45749:SF35">
    <property type="entry name" value="AC-LIKE TRANSPOSASE-RELATED"/>
    <property type="match status" value="1"/>
</dbReference>
<feature type="domain" description="TTF-type" evidence="1">
    <location>
        <begin position="142"/>
        <end position="232"/>
    </location>
</feature>
<name>A0A8C4RQT5_ERPCA</name>
<dbReference type="Ensembl" id="ENSECRT00000005622.1">
    <property type="protein sequence ID" value="ENSECRP00000005527.1"/>
    <property type="gene ID" value="ENSECRG00000003719.1"/>
</dbReference>
<dbReference type="GeneTree" id="ENSGT00940000166662"/>
<dbReference type="GO" id="GO:0046983">
    <property type="term" value="F:protein dimerization activity"/>
    <property type="evidence" value="ECO:0007669"/>
    <property type="project" value="InterPro"/>
</dbReference>
<reference evidence="2" key="2">
    <citation type="submission" date="2025-08" db="UniProtKB">
        <authorList>
            <consortium name="Ensembl"/>
        </authorList>
    </citation>
    <scope>IDENTIFICATION</scope>
</reference>